<dbReference type="EMBL" id="CP118099">
    <property type="protein sequence ID" value="WDH76271.1"/>
    <property type="molecule type" value="Genomic_DNA"/>
</dbReference>
<protein>
    <submittedName>
        <fullName evidence="3">Uncharacterized protein</fullName>
    </submittedName>
</protein>
<evidence type="ECO:0000313" key="4">
    <source>
        <dbReference type="Proteomes" id="UP001213680"/>
    </source>
</evidence>
<keyword evidence="2" id="KW-0812">Transmembrane</keyword>
<evidence type="ECO:0000256" key="1">
    <source>
        <dbReference type="SAM" id="MobiDB-lite"/>
    </source>
</evidence>
<feature type="transmembrane region" description="Helical" evidence="2">
    <location>
        <begin position="42"/>
        <end position="60"/>
    </location>
</feature>
<keyword evidence="4" id="KW-1185">Reference proteome</keyword>
<evidence type="ECO:0000256" key="2">
    <source>
        <dbReference type="SAM" id="Phobius"/>
    </source>
</evidence>
<reference evidence="3 4" key="1">
    <citation type="submission" date="2023-02" db="EMBL/GenBank/DDBJ databases">
        <title>A bacterium isolated from plastisphere.</title>
        <authorList>
            <person name="Sun Y."/>
        </authorList>
    </citation>
    <scope>NUCLEOTIDE SEQUENCE [LARGE SCALE GENOMIC DNA]</scope>
    <source>
        <strain evidence="4">a-1</strain>
    </source>
</reference>
<organism evidence="3 4">
    <name type="scientific">Exiguobacterium marinum</name>
    <dbReference type="NCBI Taxonomy" id="273528"/>
    <lineage>
        <taxon>Bacteria</taxon>
        <taxon>Bacillati</taxon>
        <taxon>Bacillota</taxon>
        <taxon>Bacilli</taxon>
        <taxon>Bacillales</taxon>
        <taxon>Bacillales Family XII. Incertae Sedis</taxon>
        <taxon>Exiguobacterium</taxon>
    </lineage>
</organism>
<accession>A0ABY7WZG6</accession>
<feature type="transmembrane region" description="Helical" evidence="2">
    <location>
        <begin position="105"/>
        <end position="123"/>
    </location>
</feature>
<proteinExistence type="predicted"/>
<keyword evidence="2" id="KW-1133">Transmembrane helix</keyword>
<evidence type="ECO:0000313" key="3">
    <source>
        <dbReference type="EMBL" id="WDH76271.1"/>
    </source>
</evidence>
<keyword evidence="2" id="KW-0472">Membrane</keyword>
<feature type="transmembrane region" description="Helical" evidence="2">
    <location>
        <begin position="20"/>
        <end position="36"/>
    </location>
</feature>
<dbReference type="Proteomes" id="UP001213680">
    <property type="component" value="Chromosome"/>
</dbReference>
<feature type="transmembrane region" description="Helical" evidence="2">
    <location>
        <begin position="81"/>
        <end position="99"/>
    </location>
</feature>
<gene>
    <name evidence="3" type="ORF">PTI97_01725</name>
</gene>
<sequence>MTKKERIQVIGGYRQSRETLHLWLTGALIFCNSFVLGFDTWWIWGIGSVLTAVLLIGLTIKEGRVLQIFTAGRGILLTKRLYRLYSYWIGAVTAAVLFSRLQIAPVAWIIFGLSIVMLAWTHYQTVQQLRQADPEQPTRDEVTKHYRSYERSTYADERKAN</sequence>
<name>A0ABY7WZG6_9BACL</name>
<feature type="region of interest" description="Disordered" evidence="1">
    <location>
        <begin position="134"/>
        <end position="161"/>
    </location>
</feature>
<dbReference type="RefSeq" id="WP_274357038.1">
    <property type="nucleotide sequence ID" value="NZ_CP118099.1"/>
</dbReference>